<dbReference type="PIRSF" id="PIRSF011396">
    <property type="entry name" value="Trp_halogenase"/>
    <property type="match status" value="1"/>
</dbReference>
<gene>
    <name evidence="1" type="ORF">GCM10025772_14150</name>
</gene>
<proteinExistence type="predicted"/>
<sequence length="507" mass="56747">MTGRIRDVVVVGGGTAGWLAACHMARKHQGHLRVTLVESPQIATIGVGEGTVPTLRRTLHHLGISETELLRECDATFKQGIRFQQWRKPRDGQPHHYYHPFDYPRLDHDATARWLAKGRPGSYADWVGVQASLCEQGLGPKTMVHPEFEGAAHYAYHLDAAKFSALLTRHGTERLGVKHKQAEVTEVITDGGENILSLVTSEGPIRGDLYIDCSGFAARLIGDALGVPWCDRGDTLLVDRALAIQVPYDDPDAPIPCHTLSTAMEAGWIWDIGLTGRRGVGHVFASRYLSDADAERQLRAYLGPVAEGIPCRTIEMKVGYRAQAWRGNCVAIGLSGGFVEPLEATGLLLFDLLSRMLAEQLPMDGEAMATAAPRFNARVVHAWERVIDFIKLHYVLSDRDDSNFWRDNRDPASWSERLKADLAHWRHTLPAAYDFASTLEVFNLENYLYVLYGMEFDTRVDPERLEEGVEASRAAERLEAQRQQAGERLLPHRTLLEKIRRHGLQRI</sequence>
<evidence type="ECO:0000313" key="2">
    <source>
        <dbReference type="Proteomes" id="UP001501600"/>
    </source>
</evidence>
<reference evidence="2" key="1">
    <citation type="journal article" date="2019" name="Int. J. Syst. Evol. Microbiol.">
        <title>The Global Catalogue of Microorganisms (GCM) 10K type strain sequencing project: providing services to taxonomists for standard genome sequencing and annotation.</title>
        <authorList>
            <consortium name="The Broad Institute Genomics Platform"/>
            <consortium name="The Broad Institute Genome Sequencing Center for Infectious Disease"/>
            <person name="Wu L."/>
            <person name="Ma J."/>
        </authorList>
    </citation>
    <scope>NUCLEOTIDE SEQUENCE [LARGE SCALE GENOMIC DNA]</scope>
    <source>
        <strain evidence="2">JCM 18720</strain>
    </source>
</reference>
<dbReference type="RefSeq" id="WP_345316349.1">
    <property type="nucleotide sequence ID" value="NZ_BAABLF010000008.1"/>
</dbReference>
<dbReference type="PROSITE" id="PS51257">
    <property type="entry name" value="PROKAR_LIPOPROTEIN"/>
    <property type="match status" value="1"/>
</dbReference>
<protein>
    <submittedName>
        <fullName evidence="1">Tryptophan 7-halogenase</fullName>
    </submittedName>
</protein>
<dbReference type="InterPro" id="IPR006905">
    <property type="entry name" value="Flavin_halogenase"/>
</dbReference>
<dbReference type="InterPro" id="IPR050816">
    <property type="entry name" value="Flavin-dep_Halogenase_NPB"/>
</dbReference>
<dbReference type="SUPFAM" id="SSF51905">
    <property type="entry name" value="FAD/NAD(P)-binding domain"/>
    <property type="match status" value="1"/>
</dbReference>
<name>A0ABP9S2R2_9GAMM</name>
<accession>A0ABP9S2R2</accession>
<dbReference type="InterPro" id="IPR036188">
    <property type="entry name" value="FAD/NAD-bd_sf"/>
</dbReference>
<dbReference type="EMBL" id="BAABLF010000008">
    <property type="protein sequence ID" value="GAA5190165.1"/>
    <property type="molecule type" value="Genomic_DNA"/>
</dbReference>
<organism evidence="1 2">
    <name type="scientific">Ferrimonas gelatinilytica</name>
    <dbReference type="NCBI Taxonomy" id="1255257"/>
    <lineage>
        <taxon>Bacteria</taxon>
        <taxon>Pseudomonadati</taxon>
        <taxon>Pseudomonadota</taxon>
        <taxon>Gammaproteobacteria</taxon>
        <taxon>Alteromonadales</taxon>
        <taxon>Ferrimonadaceae</taxon>
        <taxon>Ferrimonas</taxon>
    </lineage>
</organism>
<evidence type="ECO:0000313" key="1">
    <source>
        <dbReference type="EMBL" id="GAA5190165.1"/>
    </source>
</evidence>
<dbReference type="Pfam" id="PF04820">
    <property type="entry name" value="Trp_halogenase"/>
    <property type="match status" value="1"/>
</dbReference>
<dbReference type="PANTHER" id="PTHR43747:SF4">
    <property type="entry name" value="FLAVIN-DEPENDENT TRYPTOPHAN HALOGENASE"/>
    <property type="match status" value="1"/>
</dbReference>
<dbReference type="Proteomes" id="UP001501600">
    <property type="component" value="Unassembled WGS sequence"/>
</dbReference>
<dbReference type="InterPro" id="IPR033856">
    <property type="entry name" value="Trp_halogen"/>
</dbReference>
<dbReference type="Gene3D" id="3.50.50.60">
    <property type="entry name" value="FAD/NAD(P)-binding domain"/>
    <property type="match status" value="1"/>
</dbReference>
<comment type="caution">
    <text evidence="1">The sequence shown here is derived from an EMBL/GenBank/DDBJ whole genome shotgun (WGS) entry which is preliminary data.</text>
</comment>
<keyword evidence="2" id="KW-1185">Reference proteome</keyword>
<dbReference type="PANTHER" id="PTHR43747">
    <property type="entry name" value="FAD-BINDING PROTEIN"/>
    <property type="match status" value="1"/>
</dbReference>